<dbReference type="RefSeq" id="WP_266011439.1">
    <property type="nucleotide sequence ID" value="NZ_JAPFQP010000001.1"/>
</dbReference>
<dbReference type="AlphaFoldDB" id="A0AAE3MKR6"/>
<name>A0AAE3MKR6_9FLAO</name>
<evidence type="ECO:0000256" key="1">
    <source>
        <dbReference type="SAM" id="SignalP"/>
    </source>
</evidence>
<reference evidence="3" key="1">
    <citation type="submission" date="2022-11" db="EMBL/GenBank/DDBJ databases">
        <title>The characterization of three novel Bacteroidetes species and genomic analysis of their roles in tidal elemental geochemical cycles.</title>
        <authorList>
            <person name="Ma K.-J."/>
        </authorList>
    </citation>
    <scope>NUCLEOTIDE SEQUENCE</scope>
    <source>
        <strain evidence="3">M415</strain>
    </source>
</reference>
<dbReference type="EMBL" id="JAPFQP010000001">
    <property type="protein sequence ID" value="MCX2719018.1"/>
    <property type="molecule type" value="Genomic_DNA"/>
</dbReference>
<proteinExistence type="predicted"/>
<dbReference type="GO" id="GO:0042834">
    <property type="term" value="F:peptidoglycan binding"/>
    <property type="evidence" value="ECO:0007669"/>
    <property type="project" value="InterPro"/>
</dbReference>
<feature type="chain" id="PRO_5042157327" evidence="1">
    <location>
        <begin position="30"/>
        <end position="139"/>
    </location>
</feature>
<protein>
    <submittedName>
        <fullName evidence="3">SPOR domain-containing protein</fullName>
    </submittedName>
</protein>
<dbReference type="PROSITE" id="PS51724">
    <property type="entry name" value="SPOR"/>
    <property type="match status" value="1"/>
</dbReference>
<keyword evidence="4" id="KW-1185">Reference proteome</keyword>
<dbReference type="PROSITE" id="PS51257">
    <property type="entry name" value="PROKAR_LIPOPROTEIN"/>
    <property type="match status" value="1"/>
</dbReference>
<sequence>MAKYQNKTAKKHTLLFFLLLAGCSGFAYAQQGVVTIEQDPKIDQLMQVYKTANARSAYYTIQVGFGNYEEAEELKDLVKIDFPEWTPQIIFDSPTYRVRIGQFRTKLEAERRFIEVRKKYPAALILKPESETRMIKQQN</sequence>
<feature type="domain" description="SPOR" evidence="2">
    <location>
        <begin position="52"/>
        <end position="133"/>
    </location>
</feature>
<dbReference type="SUPFAM" id="SSF110997">
    <property type="entry name" value="Sporulation related repeat"/>
    <property type="match status" value="1"/>
</dbReference>
<feature type="signal peptide" evidence="1">
    <location>
        <begin position="1"/>
        <end position="29"/>
    </location>
</feature>
<evidence type="ECO:0000259" key="2">
    <source>
        <dbReference type="PROSITE" id="PS51724"/>
    </source>
</evidence>
<evidence type="ECO:0000313" key="3">
    <source>
        <dbReference type="EMBL" id="MCX2719018.1"/>
    </source>
</evidence>
<dbReference type="InterPro" id="IPR036680">
    <property type="entry name" value="SPOR-like_sf"/>
</dbReference>
<accession>A0AAE3MKR6</accession>
<dbReference type="Gene3D" id="3.30.70.1070">
    <property type="entry name" value="Sporulation related repeat"/>
    <property type="match status" value="1"/>
</dbReference>
<dbReference type="Proteomes" id="UP001207116">
    <property type="component" value="Unassembled WGS sequence"/>
</dbReference>
<dbReference type="Pfam" id="PF05036">
    <property type="entry name" value="SPOR"/>
    <property type="match status" value="1"/>
</dbReference>
<gene>
    <name evidence="3" type="ORF">OO016_05345</name>
</gene>
<evidence type="ECO:0000313" key="4">
    <source>
        <dbReference type="Proteomes" id="UP001207116"/>
    </source>
</evidence>
<dbReference type="InterPro" id="IPR007730">
    <property type="entry name" value="SPOR-like_dom"/>
</dbReference>
<organism evidence="3 4">
    <name type="scientific">Lentiprolixibacter aurantiacus</name>
    <dbReference type="NCBI Taxonomy" id="2993939"/>
    <lineage>
        <taxon>Bacteria</taxon>
        <taxon>Pseudomonadati</taxon>
        <taxon>Bacteroidota</taxon>
        <taxon>Flavobacteriia</taxon>
        <taxon>Flavobacteriales</taxon>
        <taxon>Flavobacteriaceae</taxon>
        <taxon>Lentiprolixibacter</taxon>
    </lineage>
</organism>
<keyword evidence="1" id="KW-0732">Signal</keyword>
<comment type="caution">
    <text evidence="3">The sequence shown here is derived from an EMBL/GenBank/DDBJ whole genome shotgun (WGS) entry which is preliminary data.</text>
</comment>